<comment type="caution">
    <text evidence="1">The sequence shown here is derived from an EMBL/GenBank/DDBJ whole genome shotgun (WGS) entry which is preliminary data.</text>
</comment>
<dbReference type="Proteomes" id="UP000182229">
    <property type="component" value="Unassembled WGS sequence"/>
</dbReference>
<dbReference type="STRING" id="83449.BON30_08615"/>
<name>A0A1L9BFB3_9BACT</name>
<gene>
    <name evidence="1" type="ORF">BON30_08615</name>
</gene>
<reference evidence="1 2" key="2">
    <citation type="submission" date="2016-12" db="EMBL/GenBank/DDBJ databases">
        <title>Draft Genome Sequence of Cystobacter ferrugineus Strain Cbfe23.</title>
        <authorList>
            <person name="Akbar S."/>
            <person name="Dowd S.E."/>
            <person name="Stevens D.C."/>
        </authorList>
    </citation>
    <scope>NUCLEOTIDE SEQUENCE [LARGE SCALE GENOMIC DNA]</scope>
    <source>
        <strain evidence="1 2">Cbfe23</strain>
    </source>
</reference>
<sequence>MPPRGFRRVYQAGTLDVNGRFMGGTEIMHLVAHAGRLYAATSTLWDQPGNDPAVGAQVLMLDHPDAGWRVEYEFAARHWRMSLVSVTFTVDGRGRALPAPVSMLLAAPSDGQGHATIHARDEASGVWTEMSLARSSGRASSVRCVGMHRDRITGIERVFAGTLPGGLYSGVYDADVPGRIRWSESPELSGYRARPMAFAECDGALHVAIKPHLYRLVDGEQPRWETVYTLPGEVTRISSGLRGLTTIAHPSGHGESLLAALEGENARIVRIDPSDGYRETVDLDVLEFLGEQGGRRPGYAIVAYDDMTPVPLPGQRGTALLMGLEATHSTEHATHPKDGWEPEGRYLIRHPDRRYELRRIIDPTLDPMPPLVSTRTIRVSPFDGETIYFGGYDPNSVPAHNTGWVFSAPLETVLSGV</sequence>
<dbReference type="EMBL" id="MPIN01000002">
    <property type="protein sequence ID" value="OJH40964.1"/>
    <property type="molecule type" value="Genomic_DNA"/>
</dbReference>
<protein>
    <submittedName>
        <fullName evidence="1">Uncharacterized protein</fullName>
    </submittedName>
</protein>
<proteinExistence type="predicted"/>
<accession>A0A1L9BFB3</accession>
<reference evidence="2" key="1">
    <citation type="submission" date="2016-11" db="EMBL/GenBank/DDBJ databases">
        <authorList>
            <person name="Shukria A."/>
            <person name="Stevens D.C."/>
        </authorList>
    </citation>
    <scope>NUCLEOTIDE SEQUENCE [LARGE SCALE GENOMIC DNA]</scope>
    <source>
        <strain evidence="2">Cbfe23</strain>
    </source>
</reference>
<evidence type="ECO:0000313" key="2">
    <source>
        <dbReference type="Proteomes" id="UP000182229"/>
    </source>
</evidence>
<evidence type="ECO:0000313" key="1">
    <source>
        <dbReference type="EMBL" id="OJH40964.1"/>
    </source>
</evidence>
<keyword evidence="2" id="KW-1185">Reference proteome</keyword>
<dbReference type="AlphaFoldDB" id="A0A1L9BFB3"/>
<organism evidence="1 2">
    <name type="scientific">Cystobacter ferrugineus</name>
    <dbReference type="NCBI Taxonomy" id="83449"/>
    <lineage>
        <taxon>Bacteria</taxon>
        <taxon>Pseudomonadati</taxon>
        <taxon>Myxococcota</taxon>
        <taxon>Myxococcia</taxon>
        <taxon>Myxococcales</taxon>
        <taxon>Cystobacterineae</taxon>
        <taxon>Archangiaceae</taxon>
        <taxon>Cystobacter</taxon>
    </lineage>
</organism>